<feature type="coiled-coil region" evidence="1">
    <location>
        <begin position="920"/>
        <end position="989"/>
    </location>
</feature>
<gene>
    <name evidence="3" type="ORF">Poly41_03170</name>
</gene>
<dbReference type="RefSeq" id="WP_146524160.1">
    <property type="nucleotide sequence ID" value="NZ_SJPV01000001.1"/>
</dbReference>
<evidence type="ECO:0000313" key="4">
    <source>
        <dbReference type="Proteomes" id="UP000319143"/>
    </source>
</evidence>
<feature type="coiled-coil region" evidence="1">
    <location>
        <begin position="454"/>
        <end position="530"/>
    </location>
</feature>
<dbReference type="PANTHER" id="PTHR41259:SF1">
    <property type="entry name" value="DOUBLE-STRAND BREAK REPAIR RAD50 ATPASE, PUTATIVE-RELATED"/>
    <property type="match status" value="1"/>
</dbReference>
<name>A0A5C6E326_9BACT</name>
<dbReference type="PANTHER" id="PTHR41259">
    <property type="entry name" value="DOUBLE-STRAND BREAK REPAIR RAD50 ATPASE, PUTATIVE-RELATED"/>
    <property type="match status" value="1"/>
</dbReference>
<sequence>MKIERLDLIAFGRFTDTSIDLATGNCQFHLIYGPNESGKSTSLRAITSLLYGMPQRAEDHFLHPTTKMRIGARLSGDDGGVLECIRRRGRKSTLRDDKDDQPIDDAVLAKMLGGIDREAFEHRFGLSHDELVKGGEAILAGQGDLGEILFAAGAGVSQLRAVGEQLNTLATARFVAGGKNGTINQLIRELAEKKKELEQVKIPPSEFNELREQLDEACDRAEKLQASAKQQAIRLAKMRAIQKALPLVPQWHSTRESLHDLADAPHLDDAFVDRRRSFETKREVSVEQVTSLNMRFKELKEQLQSLGEDQAILLHEAEIESLFERLGARDEARKHRVDLERKRLNMDRRMVEALEELSIVIDTTNKDEVTGQIDKSLAHLRIVDSVRTKLNALAQKYAMIVRQRDDADEQSRSAIKKLAEFEPFLDQHATPPDPNAISQVLESVGSPDAVLSDISQQRAAVKKIQKRCEQLCRKLEGFEGTYAMATSLRLPNEAAIDSAASQLKQREQSLARMTEQWNQLSAQQEQAEERLQSVQSLVALPTPEQLTDARGRRDQALVQAIADQQTGQLDAQLLFTLQQETRKADELVDAMRVHHEQLHQQASIQAELRRIERQRKICQASRESAKTALDEAQNAWQTLWQACGIAAADPDRMVRWIATHTQLVEAVLTLHDESEQQHQLEERLGVSTKRLKAAITAAADDAEKPCDGSLSENVSSPEDFASLYDQAAALRSRLQDTKKRHDDWNRQRDMIRSELPTLQTRLESRQKELDQWHADWSDATSALSQEVDRTPAVVIEKIAQIDAISAQQRERDILSVRIRSIREDNETYRGDVQRLVDQLEIRLPHGSGDVSDVFPVVKELFQRMQTQRSAAQQKSTLQKQLDSVSKQLQDATQQASETAVALQKLCEEARCDAPEKLVEVERRSKQRQQLEASRKSLEEQLRILANHASIDKFVSDVQSEQPELVEFELESLDAKLQATRDQLTQTQQEVGVLRHRLQQIDGSARASELSQSIQLLAGQMEHEVEEYARVKIAAMMLQQSIEHYRQENQGPVLGRAAKIFRRLTLDEYQGLKVDTDPRGNPILCGTRPNKDQVEVPANAMSTGTADALYLSLRLASIDHQLSRGQALPLIIDDCLVQLDDDRSKAALETFAELSNRTQVILFTHHEHVVELAKASLAPSVFEVHRL</sequence>
<feature type="coiled-coil region" evidence="1">
    <location>
        <begin position="180"/>
        <end position="231"/>
    </location>
</feature>
<protein>
    <submittedName>
        <fullName evidence="3">Chromosome segregation protein</fullName>
    </submittedName>
</protein>
<dbReference type="AlphaFoldDB" id="A0A5C6E326"/>
<proteinExistence type="predicted"/>
<feature type="coiled-coil region" evidence="1">
    <location>
        <begin position="727"/>
        <end position="754"/>
    </location>
</feature>
<evidence type="ECO:0000313" key="3">
    <source>
        <dbReference type="EMBL" id="TWU42021.1"/>
    </source>
</evidence>
<dbReference type="OrthoDB" id="9764467at2"/>
<dbReference type="Proteomes" id="UP000319143">
    <property type="component" value="Unassembled WGS sequence"/>
</dbReference>
<evidence type="ECO:0000259" key="2">
    <source>
        <dbReference type="Pfam" id="PF13514"/>
    </source>
</evidence>
<keyword evidence="1" id="KW-0175">Coiled coil</keyword>
<dbReference type="InterPro" id="IPR027417">
    <property type="entry name" value="P-loop_NTPase"/>
</dbReference>
<feature type="domain" description="YhaN AAA" evidence="2">
    <location>
        <begin position="1"/>
        <end position="206"/>
    </location>
</feature>
<keyword evidence="4" id="KW-1185">Reference proteome</keyword>
<dbReference type="Pfam" id="PF13514">
    <property type="entry name" value="AAA_27"/>
    <property type="match status" value="1"/>
</dbReference>
<dbReference type="SUPFAM" id="SSF52540">
    <property type="entry name" value="P-loop containing nucleoside triphosphate hydrolases"/>
    <property type="match status" value="1"/>
</dbReference>
<dbReference type="InterPro" id="IPR038734">
    <property type="entry name" value="YhaN_AAA"/>
</dbReference>
<comment type="caution">
    <text evidence="3">The sequence shown here is derived from an EMBL/GenBank/DDBJ whole genome shotgun (WGS) entry which is preliminary data.</text>
</comment>
<organism evidence="3 4">
    <name type="scientific">Novipirellula artificiosorum</name>
    <dbReference type="NCBI Taxonomy" id="2528016"/>
    <lineage>
        <taxon>Bacteria</taxon>
        <taxon>Pseudomonadati</taxon>
        <taxon>Planctomycetota</taxon>
        <taxon>Planctomycetia</taxon>
        <taxon>Pirellulales</taxon>
        <taxon>Pirellulaceae</taxon>
        <taxon>Novipirellula</taxon>
    </lineage>
</organism>
<dbReference type="Gene3D" id="3.40.50.300">
    <property type="entry name" value="P-loop containing nucleotide triphosphate hydrolases"/>
    <property type="match status" value="2"/>
</dbReference>
<reference evidence="3 4" key="1">
    <citation type="submission" date="2019-02" db="EMBL/GenBank/DDBJ databases">
        <title>Deep-cultivation of Planctomycetes and their phenomic and genomic characterization uncovers novel biology.</title>
        <authorList>
            <person name="Wiegand S."/>
            <person name="Jogler M."/>
            <person name="Boedeker C."/>
            <person name="Pinto D."/>
            <person name="Vollmers J."/>
            <person name="Rivas-Marin E."/>
            <person name="Kohn T."/>
            <person name="Peeters S.H."/>
            <person name="Heuer A."/>
            <person name="Rast P."/>
            <person name="Oberbeckmann S."/>
            <person name="Bunk B."/>
            <person name="Jeske O."/>
            <person name="Meyerdierks A."/>
            <person name="Storesund J.E."/>
            <person name="Kallscheuer N."/>
            <person name="Luecker S."/>
            <person name="Lage O.M."/>
            <person name="Pohl T."/>
            <person name="Merkel B.J."/>
            <person name="Hornburger P."/>
            <person name="Mueller R.-W."/>
            <person name="Bruemmer F."/>
            <person name="Labrenz M."/>
            <person name="Spormann A.M."/>
            <person name="Op Den Camp H."/>
            <person name="Overmann J."/>
            <person name="Amann R."/>
            <person name="Jetten M.S.M."/>
            <person name="Mascher T."/>
            <person name="Medema M.H."/>
            <person name="Devos D.P."/>
            <person name="Kaster A.-K."/>
            <person name="Ovreas L."/>
            <person name="Rohde M."/>
            <person name="Galperin M.Y."/>
            <person name="Jogler C."/>
        </authorList>
    </citation>
    <scope>NUCLEOTIDE SEQUENCE [LARGE SCALE GENOMIC DNA]</scope>
    <source>
        <strain evidence="3 4">Poly41</strain>
    </source>
</reference>
<dbReference type="EMBL" id="SJPV01000001">
    <property type="protein sequence ID" value="TWU42021.1"/>
    <property type="molecule type" value="Genomic_DNA"/>
</dbReference>
<accession>A0A5C6E326</accession>
<evidence type="ECO:0000256" key="1">
    <source>
        <dbReference type="SAM" id="Coils"/>
    </source>
</evidence>